<dbReference type="Proteomes" id="UP000076154">
    <property type="component" value="Unassembled WGS sequence"/>
</dbReference>
<dbReference type="EMBL" id="LUEZ02000047">
    <property type="protein sequence ID" value="RDB23158.1"/>
    <property type="molecule type" value="Genomic_DNA"/>
</dbReference>
<name>A0A369JMS3_HYPMA</name>
<evidence type="ECO:0000313" key="1">
    <source>
        <dbReference type="EMBL" id="RDB23158.1"/>
    </source>
</evidence>
<reference evidence="1" key="1">
    <citation type="submission" date="2018-04" db="EMBL/GenBank/DDBJ databases">
        <title>Whole genome sequencing of Hypsizygus marmoreus.</title>
        <authorList>
            <person name="Choi I.-G."/>
            <person name="Min B."/>
            <person name="Kim J.-G."/>
            <person name="Kim S."/>
            <person name="Oh Y.-L."/>
            <person name="Kong W.-S."/>
            <person name="Park H."/>
            <person name="Jeong J."/>
            <person name="Song E.-S."/>
        </authorList>
    </citation>
    <scope>NUCLEOTIDE SEQUENCE [LARGE SCALE GENOMIC DNA]</scope>
    <source>
        <strain evidence="1">51987-8</strain>
    </source>
</reference>
<organism evidence="1 2">
    <name type="scientific">Hypsizygus marmoreus</name>
    <name type="common">White beech mushroom</name>
    <name type="synonym">Agaricus marmoreus</name>
    <dbReference type="NCBI Taxonomy" id="39966"/>
    <lineage>
        <taxon>Eukaryota</taxon>
        <taxon>Fungi</taxon>
        <taxon>Dikarya</taxon>
        <taxon>Basidiomycota</taxon>
        <taxon>Agaricomycotina</taxon>
        <taxon>Agaricomycetes</taxon>
        <taxon>Agaricomycetidae</taxon>
        <taxon>Agaricales</taxon>
        <taxon>Tricholomatineae</taxon>
        <taxon>Lyophyllaceae</taxon>
        <taxon>Hypsizygus</taxon>
    </lineage>
</organism>
<evidence type="ECO:0000313" key="2">
    <source>
        <dbReference type="Proteomes" id="UP000076154"/>
    </source>
</evidence>
<accession>A0A369JMS3</accession>
<keyword evidence="2" id="KW-1185">Reference proteome</keyword>
<dbReference type="InParanoid" id="A0A369JMS3"/>
<dbReference type="AlphaFoldDB" id="A0A369JMS3"/>
<comment type="caution">
    <text evidence="1">The sequence shown here is derived from an EMBL/GenBank/DDBJ whole genome shotgun (WGS) entry which is preliminary data.</text>
</comment>
<protein>
    <submittedName>
        <fullName evidence="1">Uncharacterized protein</fullName>
    </submittedName>
</protein>
<gene>
    <name evidence="1" type="ORF">Hypma_009698</name>
</gene>
<proteinExistence type="predicted"/>
<sequence length="177" mass="18857">MGGFTITGPQNIEIAAVSSWAVAHSTRQSSSSLDTILTFQMPTTCDLVGHLDLTGISTMPSLIYPLTRLLDTAPSLAVDGLIIDGLENETFTCFPEHHKALEGDPTIAWTYIVVTDEDSGSTLITTSPHNAPNPLENEDTATDIEGLTYAKALEVTAMVQSMITNTVKTGPPLLPIT</sequence>